<dbReference type="AlphaFoldDB" id="A0AAV4MV16"/>
<keyword evidence="2" id="KW-1185">Reference proteome</keyword>
<comment type="caution">
    <text evidence="1">The sequence shown here is derived from an EMBL/GenBank/DDBJ whole genome shotgun (WGS) entry which is preliminary data.</text>
</comment>
<organism evidence="1 2">
    <name type="scientific">Caerostris extrusa</name>
    <name type="common">Bark spider</name>
    <name type="synonym">Caerostris bankana</name>
    <dbReference type="NCBI Taxonomy" id="172846"/>
    <lineage>
        <taxon>Eukaryota</taxon>
        <taxon>Metazoa</taxon>
        <taxon>Ecdysozoa</taxon>
        <taxon>Arthropoda</taxon>
        <taxon>Chelicerata</taxon>
        <taxon>Arachnida</taxon>
        <taxon>Araneae</taxon>
        <taxon>Araneomorphae</taxon>
        <taxon>Entelegynae</taxon>
        <taxon>Araneoidea</taxon>
        <taxon>Araneidae</taxon>
        <taxon>Caerostris</taxon>
    </lineage>
</organism>
<evidence type="ECO:0000313" key="2">
    <source>
        <dbReference type="Proteomes" id="UP001054945"/>
    </source>
</evidence>
<reference evidence="1 2" key="1">
    <citation type="submission" date="2021-06" db="EMBL/GenBank/DDBJ databases">
        <title>Caerostris extrusa draft genome.</title>
        <authorList>
            <person name="Kono N."/>
            <person name="Arakawa K."/>
        </authorList>
    </citation>
    <scope>NUCLEOTIDE SEQUENCE [LARGE SCALE GENOMIC DNA]</scope>
</reference>
<accession>A0AAV4MV16</accession>
<name>A0AAV4MV16_CAEEX</name>
<evidence type="ECO:0000313" key="1">
    <source>
        <dbReference type="EMBL" id="GIX75650.1"/>
    </source>
</evidence>
<sequence>MILKGESFDYSASPYLSVTKDGALNHPMRPRLGSIRLIRPPRAVNGKKGENFDYSASPYLSVTKDGTLNHPMRPRLGSIRLIRPPRAVDESEAE</sequence>
<dbReference type="Proteomes" id="UP001054945">
    <property type="component" value="Unassembled WGS sequence"/>
</dbReference>
<gene>
    <name evidence="1" type="ORF">CEXT_591281</name>
</gene>
<protein>
    <submittedName>
        <fullName evidence="1">Uncharacterized protein</fullName>
    </submittedName>
</protein>
<dbReference type="EMBL" id="BPLR01020186">
    <property type="protein sequence ID" value="GIX75650.1"/>
    <property type="molecule type" value="Genomic_DNA"/>
</dbReference>
<proteinExistence type="predicted"/>